<sequence>MSNTNKKIKSVSRNTVASRVDEIADNLSDHSTISTFQAYSIAIDESTDIRNIGQFVDAFFKELLGVSPMHMIFVMH</sequence>
<evidence type="ECO:0000313" key="2">
    <source>
        <dbReference type="Proteomes" id="UP000887159"/>
    </source>
</evidence>
<evidence type="ECO:0000313" key="1">
    <source>
        <dbReference type="EMBL" id="GFY14124.1"/>
    </source>
</evidence>
<reference evidence="1" key="1">
    <citation type="submission" date="2020-08" db="EMBL/GenBank/DDBJ databases">
        <title>Multicomponent nature underlies the extraordinary mechanical properties of spider dragline silk.</title>
        <authorList>
            <person name="Kono N."/>
            <person name="Nakamura H."/>
            <person name="Mori M."/>
            <person name="Yoshida Y."/>
            <person name="Ohtoshi R."/>
            <person name="Malay A.D."/>
            <person name="Moran D.A.P."/>
            <person name="Tomita M."/>
            <person name="Numata K."/>
            <person name="Arakawa K."/>
        </authorList>
    </citation>
    <scope>NUCLEOTIDE SEQUENCE</scope>
</reference>
<organism evidence="1 2">
    <name type="scientific">Trichonephila clavipes</name>
    <name type="common">Golden silk orbweaver</name>
    <name type="synonym">Nephila clavipes</name>
    <dbReference type="NCBI Taxonomy" id="2585209"/>
    <lineage>
        <taxon>Eukaryota</taxon>
        <taxon>Metazoa</taxon>
        <taxon>Ecdysozoa</taxon>
        <taxon>Arthropoda</taxon>
        <taxon>Chelicerata</taxon>
        <taxon>Arachnida</taxon>
        <taxon>Araneae</taxon>
        <taxon>Araneomorphae</taxon>
        <taxon>Entelegynae</taxon>
        <taxon>Araneoidea</taxon>
        <taxon>Nephilidae</taxon>
        <taxon>Trichonephila</taxon>
    </lineage>
</organism>
<dbReference type="Proteomes" id="UP000887159">
    <property type="component" value="Unassembled WGS sequence"/>
</dbReference>
<dbReference type="EMBL" id="BMAU01021327">
    <property type="protein sequence ID" value="GFY14124.1"/>
    <property type="molecule type" value="Genomic_DNA"/>
</dbReference>
<accession>A0A8X6VNA0</accession>
<dbReference type="AlphaFoldDB" id="A0A8X6VNA0"/>
<protein>
    <recommendedName>
        <fullName evidence="3">DUF4371 domain-containing protein</fullName>
    </recommendedName>
</protein>
<keyword evidence="2" id="KW-1185">Reference proteome</keyword>
<name>A0A8X6VNA0_TRICX</name>
<comment type="caution">
    <text evidence="1">The sequence shown here is derived from an EMBL/GenBank/DDBJ whole genome shotgun (WGS) entry which is preliminary data.</text>
</comment>
<evidence type="ECO:0008006" key="3">
    <source>
        <dbReference type="Google" id="ProtNLM"/>
    </source>
</evidence>
<gene>
    <name evidence="1" type="ORF">TNCV_3613131</name>
</gene>
<proteinExistence type="predicted"/>